<evidence type="ECO:0000256" key="3">
    <source>
        <dbReference type="SAM" id="SignalP"/>
    </source>
</evidence>
<evidence type="ECO:0000259" key="4">
    <source>
        <dbReference type="Pfam" id="PF00710"/>
    </source>
</evidence>
<evidence type="ECO:0008006" key="8">
    <source>
        <dbReference type="Google" id="ProtNLM"/>
    </source>
</evidence>
<dbReference type="Pfam" id="PF17763">
    <property type="entry name" value="Asparaginase_C"/>
    <property type="match status" value="1"/>
</dbReference>
<sequence length="364" mass="37935">MRSIVRISVVAALVAGVVGCGASSSAAPASEQPRVAVIGMGGTIAGVGDSRVAVEKYRPGGRSVSDMVGELQPEVGRIAQVDPEDFGGTGKASGDYTLADYYGLSTLIDQRLQTHSAVVVTSGTASMSELAYFLDLTVRSSKPVIVTGAMRPWTALGSDGPPNLYNAIRLAAGNRTACFGTVVTLNDQIFPARDVVKSDTLRLNTFTTREYGDLGTIDEAGIRLQRSPARARSCADPTKWATPFDLSTIEQSKLPRVEIVQGYVDAGGEAIDAAVAAGVRGIVFAGTPAPRQAEAGKVAADKGITLVAANSYGAGAVYADLPGVISAGDLTPQKARILLQLASAVSPDRNQISDWFRDLGNQQY</sequence>
<dbReference type="SUPFAM" id="SSF53774">
    <property type="entry name" value="Glutaminase/Asparaginase"/>
    <property type="match status" value="1"/>
</dbReference>
<feature type="domain" description="Asparaginase/glutaminase C-terminal" evidence="5">
    <location>
        <begin position="256"/>
        <end position="356"/>
    </location>
</feature>
<gene>
    <name evidence="6" type="ORF">FG87_19600</name>
</gene>
<proteinExistence type="inferred from homology"/>
<dbReference type="InterPro" id="IPR036152">
    <property type="entry name" value="Asp/glu_Ase-like_sf"/>
</dbReference>
<dbReference type="Pfam" id="PF00710">
    <property type="entry name" value="Asparaginase"/>
    <property type="match status" value="1"/>
</dbReference>
<dbReference type="InterPro" id="IPR004550">
    <property type="entry name" value="AsnASE_II"/>
</dbReference>
<dbReference type="PIRSF" id="PIRSF500176">
    <property type="entry name" value="L_ASNase"/>
    <property type="match status" value="1"/>
</dbReference>
<comment type="caution">
    <text evidence="6">The sequence shown here is derived from an EMBL/GenBank/DDBJ whole genome shotgun (WGS) entry which is preliminary data.</text>
</comment>
<dbReference type="InterPro" id="IPR040919">
    <property type="entry name" value="Asparaginase_C"/>
</dbReference>
<reference evidence="6 7" key="1">
    <citation type="journal article" date="2014" name="Int. J. Syst. Evol. Microbiol.">
        <title>Nocardia vulneris sp. nov., isolated from wounds of human patients in North America.</title>
        <authorList>
            <person name="Lasker B.A."/>
            <person name="Bell M."/>
            <person name="Klenk H.P."/>
            <person name="Sproer C."/>
            <person name="Schumann C."/>
            <person name="Schumann P."/>
            <person name="Brown J.M."/>
        </authorList>
    </citation>
    <scope>NUCLEOTIDE SEQUENCE [LARGE SCALE GENOMIC DNA]</scope>
    <source>
        <strain evidence="6 7">W9851</strain>
    </source>
</reference>
<comment type="similarity">
    <text evidence="1">Belongs to the asparaginase 1 family.</text>
</comment>
<accession>A0ABR4ZDL6</accession>
<feature type="domain" description="L-asparaginase N-terminal" evidence="4">
    <location>
        <begin position="34"/>
        <end position="228"/>
    </location>
</feature>
<dbReference type="PANTHER" id="PTHR11707:SF28">
    <property type="entry name" value="60 KDA LYSOPHOSPHOLIPASE"/>
    <property type="match status" value="1"/>
</dbReference>
<feature type="signal peptide" evidence="3">
    <location>
        <begin position="1"/>
        <end position="26"/>
    </location>
</feature>
<evidence type="ECO:0000256" key="2">
    <source>
        <dbReference type="ARBA" id="ARBA00022801"/>
    </source>
</evidence>
<dbReference type="InterPro" id="IPR027473">
    <property type="entry name" value="L-asparaginase_C"/>
</dbReference>
<dbReference type="SMART" id="SM00870">
    <property type="entry name" value="Asparaginase"/>
    <property type="match status" value="1"/>
</dbReference>
<dbReference type="InterPro" id="IPR037152">
    <property type="entry name" value="L-asparaginase_N_sf"/>
</dbReference>
<dbReference type="PROSITE" id="PS51732">
    <property type="entry name" value="ASN_GLN_ASE_3"/>
    <property type="match status" value="1"/>
</dbReference>
<dbReference type="PANTHER" id="PTHR11707">
    <property type="entry name" value="L-ASPARAGINASE"/>
    <property type="match status" value="1"/>
</dbReference>
<keyword evidence="2" id="KW-0378">Hydrolase</keyword>
<organism evidence="6 7">
    <name type="scientific">Nocardia vulneris</name>
    <dbReference type="NCBI Taxonomy" id="1141657"/>
    <lineage>
        <taxon>Bacteria</taxon>
        <taxon>Bacillati</taxon>
        <taxon>Actinomycetota</taxon>
        <taxon>Actinomycetes</taxon>
        <taxon>Mycobacteriales</taxon>
        <taxon>Nocardiaceae</taxon>
        <taxon>Nocardia</taxon>
    </lineage>
</organism>
<evidence type="ECO:0000256" key="1">
    <source>
        <dbReference type="ARBA" id="ARBA00010518"/>
    </source>
</evidence>
<protein>
    <recommendedName>
        <fullName evidence="8">Asparaginase</fullName>
    </recommendedName>
</protein>
<dbReference type="Proteomes" id="UP000031364">
    <property type="component" value="Unassembled WGS sequence"/>
</dbReference>
<dbReference type="PIRSF" id="PIRSF001220">
    <property type="entry name" value="L-ASNase_gatD"/>
    <property type="match status" value="1"/>
</dbReference>
<evidence type="ECO:0000313" key="7">
    <source>
        <dbReference type="Proteomes" id="UP000031364"/>
    </source>
</evidence>
<keyword evidence="3" id="KW-0732">Signal</keyword>
<keyword evidence="7" id="KW-1185">Reference proteome</keyword>
<dbReference type="InterPro" id="IPR027474">
    <property type="entry name" value="L-asparaginase_N"/>
</dbReference>
<name>A0ABR4ZDL6_9NOCA</name>
<dbReference type="PROSITE" id="PS51257">
    <property type="entry name" value="PROKAR_LIPOPROTEIN"/>
    <property type="match status" value="1"/>
</dbReference>
<evidence type="ECO:0000313" key="6">
    <source>
        <dbReference type="EMBL" id="KIA63400.1"/>
    </source>
</evidence>
<dbReference type="Gene3D" id="3.40.50.1170">
    <property type="entry name" value="L-asparaginase, N-terminal domain"/>
    <property type="match status" value="1"/>
</dbReference>
<dbReference type="Gene3D" id="3.40.50.40">
    <property type="match status" value="1"/>
</dbReference>
<dbReference type="InterPro" id="IPR006034">
    <property type="entry name" value="Asparaginase/glutaminase-like"/>
</dbReference>
<evidence type="ECO:0000259" key="5">
    <source>
        <dbReference type="Pfam" id="PF17763"/>
    </source>
</evidence>
<dbReference type="CDD" id="cd08964">
    <property type="entry name" value="L-asparaginase_II"/>
    <property type="match status" value="1"/>
</dbReference>
<dbReference type="PRINTS" id="PR00139">
    <property type="entry name" value="ASNGLNASE"/>
</dbReference>
<dbReference type="EMBL" id="JNFP01000022">
    <property type="protein sequence ID" value="KIA63400.1"/>
    <property type="molecule type" value="Genomic_DNA"/>
</dbReference>
<dbReference type="RefSeq" id="WP_043672544.1">
    <property type="nucleotide sequence ID" value="NZ_BDCI01000010.1"/>
</dbReference>
<feature type="chain" id="PRO_5045281203" description="Asparaginase" evidence="3">
    <location>
        <begin position="27"/>
        <end position="364"/>
    </location>
</feature>